<reference evidence="2" key="1">
    <citation type="submission" date="2015-01" db="EMBL/GenBank/DDBJ databases">
        <authorList>
            <person name="Aksoy S."/>
            <person name="Warren W."/>
            <person name="Wilson R.K."/>
        </authorList>
    </citation>
    <scope>NUCLEOTIDE SEQUENCE [LARGE SCALE GENOMIC DNA]</scope>
    <source>
        <strain evidence="2">IAEA</strain>
    </source>
</reference>
<evidence type="ECO:0000313" key="2">
    <source>
        <dbReference type="Proteomes" id="UP000092460"/>
    </source>
</evidence>
<proteinExistence type="predicted"/>
<organism evidence="1 2">
    <name type="scientific">Glossina palpalis gambiensis</name>
    <dbReference type="NCBI Taxonomy" id="67801"/>
    <lineage>
        <taxon>Eukaryota</taxon>
        <taxon>Metazoa</taxon>
        <taxon>Ecdysozoa</taxon>
        <taxon>Arthropoda</taxon>
        <taxon>Hexapoda</taxon>
        <taxon>Insecta</taxon>
        <taxon>Pterygota</taxon>
        <taxon>Neoptera</taxon>
        <taxon>Endopterygota</taxon>
        <taxon>Diptera</taxon>
        <taxon>Brachycera</taxon>
        <taxon>Muscomorpha</taxon>
        <taxon>Hippoboscoidea</taxon>
        <taxon>Glossinidae</taxon>
        <taxon>Glossina</taxon>
    </lineage>
</organism>
<name>A0A1B0C099_9MUSC</name>
<dbReference type="VEuPathDB" id="VectorBase:GPPI045749"/>
<dbReference type="EnsemblMetazoa" id="GPPI045749-RA">
    <property type="protein sequence ID" value="GPPI045749-PA"/>
    <property type="gene ID" value="GPPI045749"/>
</dbReference>
<evidence type="ECO:0000313" key="1">
    <source>
        <dbReference type="EnsemblMetazoa" id="GPPI045749-PA"/>
    </source>
</evidence>
<dbReference type="EMBL" id="JXJN01023497">
    <property type="status" value="NOT_ANNOTATED_CDS"/>
    <property type="molecule type" value="Genomic_DNA"/>
</dbReference>
<protein>
    <submittedName>
        <fullName evidence="1">Uncharacterized protein</fullName>
    </submittedName>
</protein>
<dbReference type="AlphaFoldDB" id="A0A1B0C099"/>
<sequence>MKIKGALIRNHVLFNITLPLISHDKFKICKLTPVPNYVNNTMVAIQLYSSLLAININRKRYFLVTPSQLDSCDTLQHKILSYAVIFNSTITSTLRNGSGLLTFEPECILQHDSVHISGHKFITATLTSAYAGLGEFSELSQQDFINGSSTVIFHYSLLSNHYATQLTELAIIQHKLEVIQATKLQHHSSYHHSKVAYTALAISAAATSSYPAVLHTLPLHLIRTFHNMGSHQLRLPVPPPIQIS</sequence>
<reference evidence="1" key="2">
    <citation type="submission" date="2020-05" db="UniProtKB">
        <authorList>
            <consortium name="EnsemblMetazoa"/>
        </authorList>
    </citation>
    <scope>IDENTIFICATION</scope>
    <source>
        <strain evidence="1">IAEA</strain>
    </source>
</reference>
<accession>A0A1B0C099</accession>
<keyword evidence="2" id="KW-1185">Reference proteome</keyword>
<dbReference type="Proteomes" id="UP000092460">
    <property type="component" value="Unassembled WGS sequence"/>
</dbReference>